<dbReference type="AlphaFoldDB" id="A0A9X0AHS4"/>
<feature type="binding site" evidence="10">
    <location>
        <position position="165"/>
    </location>
    <ligand>
        <name>ATP</name>
        <dbReference type="ChEBI" id="CHEBI:30616"/>
    </ligand>
</feature>
<dbReference type="EMBL" id="JAPEIS010000012">
    <property type="protein sequence ID" value="KAJ8061213.1"/>
    <property type="molecule type" value="Genomic_DNA"/>
</dbReference>
<evidence type="ECO:0000256" key="3">
    <source>
        <dbReference type="ARBA" id="ARBA00022527"/>
    </source>
</evidence>
<evidence type="ECO:0000256" key="10">
    <source>
        <dbReference type="PROSITE-ProRule" id="PRU10141"/>
    </source>
</evidence>
<comment type="similarity">
    <text evidence="1">Belongs to the protein kinase superfamily. NEK Ser/Thr protein kinase family. NIMA subfamily.</text>
</comment>
<evidence type="ECO:0000256" key="6">
    <source>
        <dbReference type="ARBA" id="ARBA00022777"/>
    </source>
</evidence>
<evidence type="ECO:0000259" key="12">
    <source>
        <dbReference type="PROSITE" id="PS50011"/>
    </source>
</evidence>
<feature type="domain" description="Protein kinase" evidence="12">
    <location>
        <begin position="136"/>
        <end position="488"/>
    </location>
</feature>
<dbReference type="PROSITE" id="PS50011">
    <property type="entry name" value="PROTEIN_KINASE_DOM"/>
    <property type="match status" value="1"/>
</dbReference>
<protein>
    <recommendedName>
        <fullName evidence="2">non-specific serine/threonine protein kinase</fullName>
        <ecNumber evidence="2">2.7.11.1</ecNumber>
    </recommendedName>
</protein>
<dbReference type="GO" id="GO:0004674">
    <property type="term" value="F:protein serine/threonine kinase activity"/>
    <property type="evidence" value="ECO:0007669"/>
    <property type="project" value="UniProtKB-KW"/>
</dbReference>
<comment type="catalytic activity">
    <reaction evidence="9">
        <text>L-seryl-[protein] + ATP = O-phospho-L-seryl-[protein] + ADP + H(+)</text>
        <dbReference type="Rhea" id="RHEA:17989"/>
        <dbReference type="Rhea" id="RHEA-COMP:9863"/>
        <dbReference type="Rhea" id="RHEA-COMP:11604"/>
        <dbReference type="ChEBI" id="CHEBI:15378"/>
        <dbReference type="ChEBI" id="CHEBI:29999"/>
        <dbReference type="ChEBI" id="CHEBI:30616"/>
        <dbReference type="ChEBI" id="CHEBI:83421"/>
        <dbReference type="ChEBI" id="CHEBI:456216"/>
        <dbReference type="EC" id="2.7.11.1"/>
    </reaction>
</comment>
<keyword evidence="5 10" id="KW-0547">Nucleotide-binding</keyword>
<keyword evidence="4" id="KW-0808">Transferase</keyword>
<evidence type="ECO:0000256" key="9">
    <source>
        <dbReference type="ARBA" id="ARBA00048679"/>
    </source>
</evidence>
<dbReference type="PANTHER" id="PTHR43671">
    <property type="entry name" value="SERINE/THREONINE-PROTEIN KINASE NEK"/>
    <property type="match status" value="1"/>
</dbReference>
<evidence type="ECO:0000256" key="11">
    <source>
        <dbReference type="SAM" id="MobiDB-lite"/>
    </source>
</evidence>
<comment type="caution">
    <text evidence="13">The sequence shown here is derived from an EMBL/GenBank/DDBJ whole genome shotgun (WGS) entry which is preliminary data.</text>
</comment>
<feature type="compositionally biased region" description="Basic and acidic residues" evidence="11">
    <location>
        <begin position="572"/>
        <end position="584"/>
    </location>
</feature>
<proteinExistence type="inferred from homology"/>
<dbReference type="Gene3D" id="3.30.200.20">
    <property type="entry name" value="Phosphorylase Kinase, domain 1"/>
    <property type="match status" value="1"/>
</dbReference>
<evidence type="ECO:0000256" key="5">
    <source>
        <dbReference type="ARBA" id="ARBA00022741"/>
    </source>
</evidence>
<feature type="region of interest" description="Disordered" evidence="11">
    <location>
        <begin position="518"/>
        <end position="601"/>
    </location>
</feature>
<reference evidence="13" key="1">
    <citation type="submission" date="2022-11" db="EMBL/GenBank/DDBJ databases">
        <title>Genome Resource of Sclerotinia nivalis Strain SnTB1, a Plant Pathogen Isolated from American Ginseng.</title>
        <authorList>
            <person name="Fan S."/>
        </authorList>
    </citation>
    <scope>NUCLEOTIDE SEQUENCE</scope>
    <source>
        <strain evidence="13">SnTB1</strain>
    </source>
</reference>
<dbReference type="EC" id="2.7.11.1" evidence="2"/>
<dbReference type="PANTHER" id="PTHR43671:SF98">
    <property type="entry name" value="SERINE_THREONINE-PROTEIN KINASE NEK11"/>
    <property type="match status" value="1"/>
</dbReference>
<evidence type="ECO:0000313" key="14">
    <source>
        <dbReference type="Proteomes" id="UP001152300"/>
    </source>
</evidence>
<name>A0A9X0AHS4_9HELO</name>
<dbReference type="OrthoDB" id="310217at2759"/>
<dbReference type="InterPro" id="IPR050660">
    <property type="entry name" value="NEK_Ser/Thr_kinase"/>
</dbReference>
<dbReference type="SUPFAM" id="SSF56112">
    <property type="entry name" value="Protein kinase-like (PK-like)"/>
    <property type="match status" value="1"/>
</dbReference>
<keyword evidence="3" id="KW-0723">Serine/threonine-protein kinase</keyword>
<dbReference type="InterPro" id="IPR017441">
    <property type="entry name" value="Protein_kinase_ATP_BS"/>
</dbReference>
<gene>
    <name evidence="13" type="ORF">OCU04_010285</name>
</gene>
<evidence type="ECO:0000256" key="8">
    <source>
        <dbReference type="ARBA" id="ARBA00047899"/>
    </source>
</evidence>
<evidence type="ECO:0000256" key="7">
    <source>
        <dbReference type="ARBA" id="ARBA00022840"/>
    </source>
</evidence>
<keyword evidence="14" id="KW-1185">Reference proteome</keyword>
<dbReference type="CDD" id="cd00180">
    <property type="entry name" value="PKc"/>
    <property type="match status" value="1"/>
</dbReference>
<dbReference type="GO" id="GO:0005634">
    <property type="term" value="C:nucleus"/>
    <property type="evidence" value="ECO:0007669"/>
    <property type="project" value="TreeGrafter"/>
</dbReference>
<evidence type="ECO:0000256" key="2">
    <source>
        <dbReference type="ARBA" id="ARBA00012513"/>
    </source>
</evidence>
<evidence type="ECO:0000256" key="4">
    <source>
        <dbReference type="ARBA" id="ARBA00022679"/>
    </source>
</evidence>
<accession>A0A9X0AHS4</accession>
<dbReference type="Proteomes" id="UP001152300">
    <property type="component" value="Unassembled WGS sequence"/>
</dbReference>
<dbReference type="InterPro" id="IPR000719">
    <property type="entry name" value="Prot_kinase_dom"/>
</dbReference>
<feature type="compositionally biased region" description="Acidic residues" evidence="11">
    <location>
        <begin position="524"/>
        <end position="543"/>
    </location>
</feature>
<dbReference type="InterPro" id="IPR011009">
    <property type="entry name" value="Kinase-like_dom_sf"/>
</dbReference>
<comment type="catalytic activity">
    <reaction evidence="8">
        <text>L-threonyl-[protein] + ATP = O-phospho-L-threonyl-[protein] + ADP + H(+)</text>
        <dbReference type="Rhea" id="RHEA:46608"/>
        <dbReference type="Rhea" id="RHEA-COMP:11060"/>
        <dbReference type="Rhea" id="RHEA-COMP:11605"/>
        <dbReference type="ChEBI" id="CHEBI:15378"/>
        <dbReference type="ChEBI" id="CHEBI:30013"/>
        <dbReference type="ChEBI" id="CHEBI:30616"/>
        <dbReference type="ChEBI" id="CHEBI:61977"/>
        <dbReference type="ChEBI" id="CHEBI:456216"/>
        <dbReference type="EC" id="2.7.11.1"/>
    </reaction>
</comment>
<evidence type="ECO:0000313" key="13">
    <source>
        <dbReference type="EMBL" id="KAJ8061213.1"/>
    </source>
</evidence>
<dbReference type="PROSITE" id="PS00107">
    <property type="entry name" value="PROTEIN_KINASE_ATP"/>
    <property type="match status" value="1"/>
</dbReference>
<organism evidence="13 14">
    <name type="scientific">Sclerotinia nivalis</name>
    <dbReference type="NCBI Taxonomy" id="352851"/>
    <lineage>
        <taxon>Eukaryota</taxon>
        <taxon>Fungi</taxon>
        <taxon>Dikarya</taxon>
        <taxon>Ascomycota</taxon>
        <taxon>Pezizomycotina</taxon>
        <taxon>Leotiomycetes</taxon>
        <taxon>Helotiales</taxon>
        <taxon>Sclerotiniaceae</taxon>
        <taxon>Sclerotinia</taxon>
    </lineage>
</organism>
<dbReference type="Gene3D" id="1.10.510.10">
    <property type="entry name" value="Transferase(Phosphotransferase) domain 1"/>
    <property type="match status" value="1"/>
</dbReference>
<keyword evidence="6" id="KW-0418">Kinase</keyword>
<dbReference type="Pfam" id="PF00069">
    <property type="entry name" value="Pkinase"/>
    <property type="match status" value="1"/>
</dbReference>
<evidence type="ECO:0000256" key="1">
    <source>
        <dbReference type="ARBA" id="ARBA00010886"/>
    </source>
</evidence>
<keyword evidence="7 10" id="KW-0067">ATP-binding</keyword>
<sequence length="613" mass="70639">MAQPEKPDNRWDWSDRVVKILGDGNVDEAARKKLGTLFAELEADVEAHVNEEIDESFLEVEKLRKESAERAAKQKALEEAGEGVFEAQLERKRKKKFFKEVGIPTAQHLRAIRQATVPIRHNKWRKHNAGITSQNIKIIGLLGQGGFGAVYLIENTDTKVQYAMKFQGLRVDDDVEWVKKPELTGAPTPPITPSSEASKLSERIMKQRHLLTKRFNETKCYLRYIRSGHPFICNLEAFFDHRGGGPIFSIEEDIAHGHIFEYCDWGTLEDIVRKYYETPRYGVRRRGDIRSHSRPPGMPIKYKHAAIPEAFIWHVYLQLMDGLSFLHGDHELNKQDEFHRRNQVVCVDIKLDNIFLKDSGVPNTYPTVKIGDFGEAMFVPYGETRWSELGTGVCAPPDEPWFSAKYDVWCAGIALYIMTHSGRQPNRTDKMLNEKEDLRMKPRWTGPDPHLSQVLCRELQRPREMDVKKRWTAIQIVNRIKPMAEPRIRSMYRELQDWAKPDLSADKFEDGYLEWIQEGGVISDSEEDGEDDDGEDNEDDEDAGGGAGDDGKDTDVPGPPGAPISKKQSSKKQREERSKRRREEEEQEKENLPPARSSKRRLIRYRKLRAYRV</sequence>
<dbReference type="GO" id="GO:0005524">
    <property type="term" value="F:ATP binding"/>
    <property type="evidence" value="ECO:0007669"/>
    <property type="project" value="UniProtKB-UniRule"/>
</dbReference>
<dbReference type="SMART" id="SM00220">
    <property type="entry name" value="S_TKc"/>
    <property type="match status" value="1"/>
</dbReference>